<feature type="region of interest" description="Disordered" evidence="1">
    <location>
        <begin position="606"/>
        <end position="630"/>
    </location>
</feature>
<evidence type="ECO:0000313" key="3">
    <source>
        <dbReference type="Proteomes" id="UP001303222"/>
    </source>
</evidence>
<feature type="compositionally biased region" description="Polar residues" evidence="1">
    <location>
        <begin position="232"/>
        <end position="245"/>
    </location>
</feature>
<keyword evidence="3" id="KW-1185">Reference proteome</keyword>
<evidence type="ECO:0000256" key="1">
    <source>
        <dbReference type="SAM" id="MobiDB-lite"/>
    </source>
</evidence>
<feature type="compositionally biased region" description="Polar residues" evidence="1">
    <location>
        <begin position="51"/>
        <end position="64"/>
    </location>
</feature>
<dbReference type="EMBL" id="MU859072">
    <property type="protein sequence ID" value="KAK3955845.1"/>
    <property type="molecule type" value="Genomic_DNA"/>
</dbReference>
<reference evidence="2" key="2">
    <citation type="submission" date="2023-06" db="EMBL/GenBank/DDBJ databases">
        <authorList>
            <consortium name="Lawrence Berkeley National Laboratory"/>
            <person name="Mondo S.J."/>
            <person name="Hensen N."/>
            <person name="Bonometti L."/>
            <person name="Westerberg I."/>
            <person name="Brannstrom I.O."/>
            <person name="Guillou S."/>
            <person name="Cros-Aarteil S."/>
            <person name="Calhoun S."/>
            <person name="Haridas S."/>
            <person name="Kuo A."/>
            <person name="Pangilinan J."/>
            <person name="Riley R."/>
            <person name="Labutti K."/>
            <person name="Andreopoulos B."/>
            <person name="Lipzen A."/>
            <person name="Chen C."/>
            <person name="Yanf M."/>
            <person name="Daum C."/>
            <person name="Ng V."/>
            <person name="Clum A."/>
            <person name="Steindorff A."/>
            <person name="Ohm R."/>
            <person name="Martin F."/>
            <person name="Silar P."/>
            <person name="Natvig D."/>
            <person name="Lalanne C."/>
            <person name="Gautier V."/>
            <person name="Ament-Velasquez S.L."/>
            <person name="Kruys A."/>
            <person name="Hutchinson M.I."/>
            <person name="Powell A.J."/>
            <person name="Barry K."/>
            <person name="Miller A.N."/>
            <person name="Grigoriev I.V."/>
            <person name="Debuchy R."/>
            <person name="Gladieux P."/>
            <person name="Thoren M.H."/>
            <person name="Johannesson H."/>
        </authorList>
    </citation>
    <scope>NUCLEOTIDE SEQUENCE</scope>
    <source>
        <strain evidence="2">CBS 626.80</strain>
    </source>
</reference>
<feature type="compositionally biased region" description="Low complexity" evidence="1">
    <location>
        <begin position="123"/>
        <end position="142"/>
    </location>
</feature>
<evidence type="ECO:0008006" key="4">
    <source>
        <dbReference type="Google" id="ProtNLM"/>
    </source>
</evidence>
<name>A0AAN6P1F3_9PEZI</name>
<feature type="compositionally biased region" description="Low complexity" evidence="1">
    <location>
        <begin position="209"/>
        <end position="229"/>
    </location>
</feature>
<feature type="region of interest" description="Disordered" evidence="1">
    <location>
        <begin position="207"/>
        <end position="257"/>
    </location>
</feature>
<organism evidence="2 3">
    <name type="scientific">Pseudoneurospora amorphoporcata</name>
    <dbReference type="NCBI Taxonomy" id="241081"/>
    <lineage>
        <taxon>Eukaryota</taxon>
        <taxon>Fungi</taxon>
        <taxon>Dikarya</taxon>
        <taxon>Ascomycota</taxon>
        <taxon>Pezizomycotina</taxon>
        <taxon>Sordariomycetes</taxon>
        <taxon>Sordariomycetidae</taxon>
        <taxon>Sordariales</taxon>
        <taxon>Sordariaceae</taxon>
        <taxon>Pseudoneurospora</taxon>
    </lineage>
</organism>
<sequence>MSGFGTNGQNGSASGTNTVPSPFGPPATSNASQSSSTAPTPNASGTTSSPDASRQQNAPPTQSLFGPPVPSASTATSTGGGFVFGPAPIAPAPGSSTRASVYGTGTSATTTPPTSGGLFGSRPFSTTTAPAASSSSSFGPTAVQGGLGSATGTNSSSAPVSGLFGSATAGAAPTSTSSGLFGSGAVSTPTTSFTAASLFGIITPPGTGASTTDSSSSSALNQSQTNAAQPPTMATASNTSDATGTNEREGSALPERNVINIDTDGDLLLDVGGDEESELSQPQRFRVCSSALRRHSPVWKQMLFGPWKESKPANAESEEWIVELPGDSLKPMQIVLSIIHGRFNHVPPFLSLDELYELLILTNKYDMTDVVRLWCAQWAPVAHGDLSSADTLKSLFTAWELGHEDLFALRIEEISVNTSFENKALFGTGKMRFRKSNLAGAPVVGDEEWIDLERQDYLGPHDIVDIIGSIRREALLMIMRPLADDYSTRKFPSISTACSGRPQSDAATIFVTGSPALCDAAILGGLTIHIDSRFINTAKLSYITESVLQVASSVFPKIGKIEVLPQHPLCSLHTKYSILNKKIHEDLPGLVERHLKPWQRKYMESQREKTGIELPRSGQKQRQANTRRYW</sequence>
<proteinExistence type="predicted"/>
<dbReference type="AlphaFoldDB" id="A0AAN6P1F3"/>
<feature type="region of interest" description="Disordered" evidence="1">
    <location>
        <begin position="1"/>
        <end position="157"/>
    </location>
</feature>
<comment type="caution">
    <text evidence="2">The sequence shown here is derived from an EMBL/GenBank/DDBJ whole genome shotgun (WGS) entry which is preliminary data.</text>
</comment>
<feature type="compositionally biased region" description="Polar residues" evidence="1">
    <location>
        <begin position="9"/>
        <end position="20"/>
    </location>
</feature>
<feature type="compositionally biased region" description="Low complexity" evidence="1">
    <location>
        <begin position="103"/>
        <end position="116"/>
    </location>
</feature>
<reference evidence="2" key="1">
    <citation type="journal article" date="2023" name="Mol. Phylogenet. Evol.">
        <title>Genome-scale phylogeny and comparative genomics of the fungal order Sordariales.</title>
        <authorList>
            <person name="Hensen N."/>
            <person name="Bonometti L."/>
            <person name="Westerberg I."/>
            <person name="Brannstrom I.O."/>
            <person name="Guillou S."/>
            <person name="Cros-Aarteil S."/>
            <person name="Calhoun S."/>
            <person name="Haridas S."/>
            <person name="Kuo A."/>
            <person name="Mondo S."/>
            <person name="Pangilinan J."/>
            <person name="Riley R."/>
            <person name="LaButti K."/>
            <person name="Andreopoulos B."/>
            <person name="Lipzen A."/>
            <person name="Chen C."/>
            <person name="Yan M."/>
            <person name="Daum C."/>
            <person name="Ng V."/>
            <person name="Clum A."/>
            <person name="Steindorff A."/>
            <person name="Ohm R.A."/>
            <person name="Martin F."/>
            <person name="Silar P."/>
            <person name="Natvig D.O."/>
            <person name="Lalanne C."/>
            <person name="Gautier V."/>
            <person name="Ament-Velasquez S.L."/>
            <person name="Kruys A."/>
            <person name="Hutchinson M.I."/>
            <person name="Powell A.J."/>
            <person name="Barry K."/>
            <person name="Miller A.N."/>
            <person name="Grigoriev I.V."/>
            <person name="Debuchy R."/>
            <person name="Gladieux P."/>
            <person name="Hiltunen Thoren M."/>
            <person name="Johannesson H."/>
        </authorList>
    </citation>
    <scope>NUCLEOTIDE SEQUENCE</scope>
    <source>
        <strain evidence="2">CBS 626.80</strain>
    </source>
</reference>
<dbReference type="Proteomes" id="UP001303222">
    <property type="component" value="Unassembled WGS sequence"/>
</dbReference>
<gene>
    <name evidence="2" type="ORF">QBC32DRAFT_229245</name>
</gene>
<feature type="compositionally biased region" description="Polar residues" evidence="1">
    <location>
        <begin position="618"/>
        <end position="630"/>
    </location>
</feature>
<dbReference type="SUPFAM" id="SSF54695">
    <property type="entry name" value="POZ domain"/>
    <property type="match status" value="1"/>
</dbReference>
<accession>A0AAN6P1F3</accession>
<dbReference type="InterPro" id="IPR011333">
    <property type="entry name" value="SKP1/BTB/POZ_sf"/>
</dbReference>
<dbReference type="Gene3D" id="3.30.710.10">
    <property type="entry name" value="Potassium Channel Kv1.1, Chain A"/>
    <property type="match status" value="1"/>
</dbReference>
<feature type="compositionally biased region" description="Low complexity" evidence="1">
    <location>
        <begin position="26"/>
        <end position="50"/>
    </location>
</feature>
<evidence type="ECO:0000313" key="2">
    <source>
        <dbReference type="EMBL" id="KAK3955845.1"/>
    </source>
</evidence>
<protein>
    <recommendedName>
        <fullName evidence="4">BTB domain-containing protein</fullName>
    </recommendedName>
</protein>
<dbReference type="CDD" id="cd18186">
    <property type="entry name" value="BTB_POZ_ZBTB_KLHL-like"/>
    <property type="match status" value="1"/>
</dbReference>